<dbReference type="SMART" id="SM01260">
    <property type="entry name" value="LANC_like"/>
    <property type="match status" value="1"/>
</dbReference>
<keyword evidence="1" id="KW-0614">Plasmid</keyword>
<sequence>MDQDILEIIEKITNEKIVRSNIERNYGKEDIYKVSLATGYPGVALLLNEVYKHTNDFKYYEMCNKYLSVTIDIIKKEPMYSTSLFTGTMGILFALATCSDGGNNYKNITTQLLNEYDSLFDTLYINLENNILNNTFSKEDVDLVNGVSGMLLCLLYILDIYGEAVHLKLNYWIIKLNNLLELVIINGLNKKKSNDFFCDLGISHGISGAINILNAAYIRGFKSPTVLSTLERSADFLIDSINFYEGSYIIPNNLSDNKINHRDAWCYGTPGASFILYNLGLTVKNNSIINTAQFLSRETLQRSIEQRKLISPTLCHGYSGLVIINKILKNKKLEAYFYQLIAKSKDSSAQFMFKNLDYNDYEYEYNDSVSLLEGSTGVLLTILSQRGFNSSWYKLFCFS</sequence>
<dbReference type="InterPro" id="IPR007822">
    <property type="entry name" value="LANC-like"/>
</dbReference>
<dbReference type="PRINTS" id="PR01950">
    <property type="entry name" value="LANCSUPER"/>
</dbReference>
<dbReference type="EMBL" id="CP133008">
    <property type="protein sequence ID" value="WZG10737.1"/>
    <property type="molecule type" value="Genomic_DNA"/>
</dbReference>
<evidence type="ECO:0000313" key="2">
    <source>
        <dbReference type="Proteomes" id="UP001468345"/>
    </source>
</evidence>
<organism evidence="1 2">
    <name type="scientific">Staphylococcus casei</name>
    <dbReference type="NCBI Taxonomy" id="201828"/>
    <lineage>
        <taxon>Bacteria</taxon>
        <taxon>Bacillati</taxon>
        <taxon>Bacillota</taxon>
        <taxon>Bacilli</taxon>
        <taxon>Bacillales</taxon>
        <taxon>Staphylococcaceae</taxon>
        <taxon>Staphylococcus</taxon>
    </lineage>
</organism>
<proteinExistence type="predicted"/>
<dbReference type="RefSeq" id="WP_341637023.1">
    <property type="nucleotide sequence ID" value="NZ_CP133008.1"/>
</dbReference>
<accession>A0ABZ2WF86</accession>
<geneLocation type="plasmid" evidence="1 2">
    <name>unnamed2</name>
</geneLocation>
<keyword evidence="2" id="KW-1185">Reference proteome</keyword>
<gene>
    <name evidence="1" type="primary">elkC</name>
    <name evidence="1" type="ORF">SHJJP9002_002713</name>
</gene>
<protein>
    <submittedName>
        <fullName evidence="1">Lanthionine synthetase C family protein</fullName>
    </submittedName>
</protein>
<dbReference type="InterPro" id="IPR033889">
    <property type="entry name" value="LanC"/>
</dbReference>
<evidence type="ECO:0000313" key="1">
    <source>
        <dbReference type="EMBL" id="WZG10737.1"/>
    </source>
</evidence>
<dbReference type="Pfam" id="PF05147">
    <property type="entry name" value="LANC_like"/>
    <property type="match status" value="1"/>
</dbReference>
<dbReference type="PRINTS" id="PR01955">
    <property type="entry name" value="LANCFRANKIA"/>
</dbReference>
<reference evidence="1 2" key="1">
    <citation type="journal article" date="2024" name="ISME J.">
        <title>Staphylococcus epidermidis bacteriocin A37 kills natural competitors with a unique mechanism of action.</title>
        <authorList>
            <person name="Puls J.S."/>
            <person name="Winnerling B."/>
            <person name="Power J.J."/>
            <person name="Kruger A.M."/>
            <person name="Brajtenbach D."/>
            <person name="Johnson M."/>
            <person name="Bilici K."/>
            <person name="Camus L."/>
            <person name="Fliesswasser T."/>
            <person name="Schneider T."/>
            <person name="Sahl H.G."/>
            <person name="Ghosal D."/>
            <person name="Kubitscheck U."/>
            <person name="Heilbronner S."/>
            <person name="Grein F."/>
        </authorList>
    </citation>
    <scope>NUCLEOTIDE SEQUENCE [LARGE SCALE GENOMIC DNA]</scope>
    <source>
        <strain evidence="1 2">SCK7</strain>
    </source>
</reference>
<dbReference type="Gene3D" id="1.50.10.20">
    <property type="match status" value="1"/>
</dbReference>
<name>A0ABZ2WF86_9STAP</name>
<dbReference type="Proteomes" id="UP001468345">
    <property type="component" value="Plasmid unnamed2"/>
</dbReference>
<dbReference type="CDD" id="cd04793">
    <property type="entry name" value="LanC"/>
    <property type="match status" value="1"/>
</dbReference>
<dbReference type="SUPFAM" id="SSF158745">
    <property type="entry name" value="LanC-like"/>
    <property type="match status" value="1"/>
</dbReference>